<sequence length="162" mass="17693">MPVTRAPSTDASGRAQERQSRLTRLDVRQNVGLGAITPGPLKESAQGLRVTGSHMAEGGTLTHAHDVRGRLVHVCSFSMPNASSISHSRRERRAIAAPSAGVFMPSFSRATMTQARSAYCSRRSLERLRSSSVMTHGIRRPRRDARLTGRAVAHARCHPFAR</sequence>
<protein>
    <submittedName>
        <fullName evidence="2">Uncharacterized protein</fullName>
    </submittedName>
</protein>
<organism evidence="2">
    <name type="scientific">uncultured marine virus</name>
    <dbReference type="NCBI Taxonomy" id="186617"/>
    <lineage>
        <taxon>Viruses</taxon>
        <taxon>environmental samples</taxon>
    </lineage>
</organism>
<feature type="compositionally biased region" description="Polar residues" evidence="1">
    <location>
        <begin position="1"/>
        <end position="11"/>
    </location>
</feature>
<reference evidence="2" key="1">
    <citation type="journal article" date="2015" name="Front. Microbiol.">
        <title>Combining genomic sequencing methods to explore viral diversity and reveal potential virus-host interactions.</title>
        <authorList>
            <person name="Chow C.E."/>
            <person name="Winget D.M."/>
            <person name="White R.A.III."/>
            <person name="Hallam S.J."/>
            <person name="Suttle C.A."/>
        </authorList>
    </citation>
    <scope>NUCLEOTIDE SEQUENCE</scope>
    <source>
        <strain evidence="2">Oxic1_6</strain>
    </source>
</reference>
<proteinExistence type="predicted"/>
<reference evidence="2" key="2">
    <citation type="submission" date="2015-03" db="EMBL/GenBank/DDBJ databases">
        <authorList>
            <person name="Chow C.-E.T."/>
            <person name="Winget D.M."/>
            <person name="White R.A.III."/>
            <person name="Hallam S.J."/>
            <person name="Suttle C.A."/>
        </authorList>
    </citation>
    <scope>NUCLEOTIDE SEQUENCE</scope>
    <source>
        <strain evidence="2">Oxic1_6</strain>
    </source>
</reference>
<evidence type="ECO:0000313" key="2">
    <source>
        <dbReference type="EMBL" id="AKH48022.1"/>
    </source>
</evidence>
<dbReference type="EMBL" id="KR029601">
    <property type="protein sequence ID" value="AKH48022.1"/>
    <property type="molecule type" value="Genomic_DNA"/>
</dbReference>
<name>A0A0F7L9H5_9VIRU</name>
<feature type="region of interest" description="Disordered" evidence="1">
    <location>
        <begin position="1"/>
        <end position="20"/>
    </location>
</feature>
<accession>A0A0F7L9H5</accession>
<evidence type="ECO:0000256" key="1">
    <source>
        <dbReference type="SAM" id="MobiDB-lite"/>
    </source>
</evidence>